<dbReference type="EMBL" id="CP002102">
    <property type="protein sequence ID" value="ADL01852.1"/>
    <property type="molecule type" value="Genomic_DNA"/>
</dbReference>
<gene>
    <name evidence="9" type="ordered locus">Bresu_2544</name>
</gene>
<keyword evidence="4 6" id="KW-0238">DNA-binding</keyword>
<sequence length="177" mass="18966">MTTDADLVRAARAGSDAAFARLVERHQAPVRAFLRRMLGGSFDMADDLAQEVFVAAWSSLGRLEDPAGVRSWLFGIAWRRAQDRMRSGLRGQARDRAWLDEMQAPAGISPEDRLALADAMATLPADQRACVALCLADGWSHGEAAEALGLPLGTVKSHVARGRARLLAVLTGGSDDA</sequence>
<dbReference type="NCBIfam" id="TIGR02937">
    <property type="entry name" value="sigma70-ECF"/>
    <property type="match status" value="1"/>
</dbReference>
<evidence type="ECO:0000256" key="3">
    <source>
        <dbReference type="ARBA" id="ARBA00023082"/>
    </source>
</evidence>
<keyword evidence="3 6" id="KW-0731">Sigma factor</keyword>
<dbReference type="GO" id="GO:0003677">
    <property type="term" value="F:DNA binding"/>
    <property type="evidence" value="ECO:0007669"/>
    <property type="project" value="UniProtKB-KW"/>
</dbReference>
<dbReference type="Gene3D" id="1.10.10.10">
    <property type="entry name" value="Winged helix-like DNA-binding domain superfamily/Winged helix DNA-binding domain"/>
    <property type="match status" value="1"/>
</dbReference>
<evidence type="ECO:0000313" key="10">
    <source>
        <dbReference type="Proteomes" id="UP000002696"/>
    </source>
</evidence>
<dbReference type="Proteomes" id="UP000002696">
    <property type="component" value="Chromosome"/>
</dbReference>
<evidence type="ECO:0000256" key="6">
    <source>
        <dbReference type="RuleBase" id="RU000716"/>
    </source>
</evidence>
<dbReference type="InterPro" id="IPR013249">
    <property type="entry name" value="RNA_pol_sigma70_r4_t2"/>
</dbReference>
<dbReference type="PANTHER" id="PTHR43133:SF8">
    <property type="entry name" value="RNA POLYMERASE SIGMA FACTOR HI_1459-RELATED"/>
    <property type="match status" value="1"/>
</dbReference>
<dbReference type="GO" id="GO:0016987">
    <property type="term" value="F:sigma factor activity"/>
    <property type="evidence" value="ECO:0007669"/>
    <property type="project" value="UniProtKB-KW"/>
</dbReference>
<dbReference type="InterPro" id="IPR013325">
    <property type="entry name" value="RNA_pol_sigma_r2"/>
</dbReference>
<dbReference type="AlphaFoldDB" id="D9QLF8"/>
<dbReference type="HOGENOM" id="CLU_047691_9_3_5"/>
<dbReference type="Pfam" id="PF08281">
    <property type="entry name" value="Sigma70_r4_2"/>
    <property type="match status" value="1"/>
</dbReference>
<dbReference type="InterPro" id="IPR007627">
    <property type="entry name" value="RNA_pol_sigma70_r2"/>
</dbReference>
<dbReference type="Pfam" id="PF04542">
    <property type="entry name" value="Sigma70_r2"/>
    <property type="match status" value="1"/>
</dbReference>
<keyword evidence="10" id="KW-1185">Reference proteome</keyword>
<proteinExistence type="inferred from homology"/>
<dbReference type="CDD" id="cd06171">
    <property type="entry name" value="Sigma70_r4"/>
    <property type="match status" value="1"/>
</dbReference>
<dbReference type="SUPFAM" id="SSF88659">
    <property type="entry name" value="Sigma3 and sigma4 domains of RNA polymerase sigma factors"/>
    <property type="match status" value="1"/>
</dbReference>
<dbReference type="eggNOG" id="COG1595">
    <property type="taxonomic scope" value="Bacteria"/>
</dbReference>
<evidence type="ECO:0000256" key="4">
    <source>
        <dbReference type="ARBA" id="ARBA00023125"/>
    </source>
</evidence>
<keyword evidence="2 6" id="KW-0805">Transcription regulation</keyword>
<dbReference type="STRING" id="633149.Bresu_2544"/>
<feature type="domain" description="RNA polymerase sigma-70 region 2" evidence="7">
    <location>
        <begin position="22"/>
        <end position="87"/>
    </location>
</feature>
<accession>D9QLF8</accession>
<dbReference type="SUPFAM" id="SSF88946">
    <property type="entry name" value="Sigma2 domain of RNA polymerase sigma factors"/>
    <property type="match status" value="1"/>
</dbReference>
<comment type="similarity">
    <text evidence="1 6">Belongs to the sigma-70 factor family. ECF subfamily.</text>
</comment>
<evidence type="ECO:0000313" key="9">
    <source>
        <dbReference type="EMBL" id="ADL01852.1"/>
    </source>
</evidence>
<name>D9QLF8_BRESC</name>
<evidence type="ECO:0000259" key="8">
    <source>
        <dbReference type="Pfam" id="PF08281"/>
    </source>
</evidence>
<dbReference type="Gene3D" id="1.10.1740.10">
    <property type="match status" value="1"/>
</dbReference>
<dbReference type="PANTHER" id="PTHR43133">
    <property type="entry name" value="RNA POLYMERASE ECF-TYPE SIGMA FACTO"/>
    <property type="match status" value="1"/>
</dbReference>
<organism evidence="9 10">
    <name type="scientific">Brevundimonas subvibrioides (strain ATCC 15264 / DSM 4735 / LMG 14903 / NBRC 16000 / CB 81)</name>
    <name type="common">Caulobacter subvibrioides</name>
    <dbReference type="NCBI Taxonomy" id="633149"/>
    <lineage>
        <taxon>Bacteria</taxon>
        <taxon>Pseudomonadati</taxon>
        <taxon>Pseudomonadota</taxon>
        <taxon>Alphaproteobacteria</taxon>
        <taxon>Caulobacterales</taxon>
        <taxon>Caulobacteraceae</taxon>
        <taxon>Brevundimonas</taxon>
    </lineage>
</organism>
<keyword evidence="5 6" id="KW-0804">Transcription</keyword>
<dbReference type="InterPro" id="IPR000838">
    <property type="entry name" value="RNA_pol_sigma70_ECF_CS"/>
</dbReference>
<dbReference type="BioCyc" id="BSUB633149:G1GM8-2549-MONOMER"/>
<dbReference type="InterPro" id="IPR039425">
    <property type="entry name" value="RNA_pol_sigma-70-like"/>
</dbReference>
<dbReference type="PROSITE" id="PS01063">
    <property type="entry name" value="SIGMA70_ECF"/>
    <property type="match status" value="1"/>
</dbReference>
<protein>
    <recommendedName>
        <fullName evidence="6">RNA polymerase sigma factor</fullName>
    </recommendedName>
</protein>
<evidence type="ECO:0000256" key="1">
    <source>
        <dbReference type="ARBA" id="ARBA00010641"/>
    </source>
</evidence>
<evidence type="ECO:0000256" key="5">
    <source>
        <dbReference type="ARBA" id="ARBA00023163"/>
    </source>
</evidence>
<dbReference type="GO" id="GO:0006352">
    <property type="term" value="P:DNA-templated transcription initiation"/>
    <property type="evidence" value="ECO:0007669"/>
    <property type="project" value="InterPro"/>
</dbReference>
<dbReference type="InParanoid" id="D9QLF8"/>
<dbReference type="InterPro" id="IPR013324">
    <property type="entry name" value="RNA_pol_sigma_r3/r4-like"/>
</dbReference>
<dbReference type="KEGG" id="bsb:Bresu_2544"/>
<dbReference type="OrthoDB" id="9784272at2"/>
<reference evidence="10" key="1">
    <citation type="journal article" date="2011" name="J. Bacteriol.">
        <title>Genome sequences of eight morphologically diverse alphaproteobacteria.</title>
        <authorList>
            <consortium name="US DOE Joint Genome Institute"/>
            <person name="Brown P.J."/>
            <person name="Kysela D.T."/>
            <person name="Buechlein A."/>
            <person name="Hemmerich C."/>
            <person name="Brun Y.V."/>
        </authorList>
    </citation>
    <scope>NUCLEOTIDE SEQUENCE [LARGE SCALE GENOMIC DNA]</scope>
    <source>
        <strain evidence="10">ATCC 15264 / DSM 4735 / LMG 14903 / NBRC 16000 / CB 81</strain>
    </source>
</reference>
<dbReference type="RefSeq" id="WP_013269953.1">
    <property type="nucleotide sequence ID" value="NC_014375.1"/>
</dbReference>
<dbReference type="InterPro" id="IPR014284">
    <property type="entry name" value="RNA_pol_sigma-70_dom"/>
</dbReference>
<dbReference type="InterPro" id="IPR036388">
    <property type="entry name" value="WH-like_DNA-bd_sf"/>
</dbReference>
<feature type="domain" description="RNA polymerase sigma factor 70 region 4 type 2" evidence="8">
    <location>
        <begin position="114"/>
        <end position="166"/>
    </location>
</feature>
<evidence type="ECO:0000256" key="2">
    <source>
        <dbReference type="ARBA" id="ARBA00023015"/>
    </source>
</evidence>
<evidence type="ECO:0000259" key="7">
    <source>
        <dbReference type="Pfam" id="PF04542"/>
    </source>
</evidence>